<reference evidence="1 2" key="1">
    <citation type="submission" date="2019-11" db="EMBL/GenBank/DDBJ databases">
        <authorList>
            <person name="Li J."/>
        </authorList>
    </citation>
    <scope>NUCLEOTIDE SEQUENCE [LARGE SCALE GENOMIC DNA]</scope>
    <source>
        <strain evidence="1 2">J4</strain>
    </source>
</reference>
<keyword evidence="2" id="KW-1185">Reference proteome</keyword>
<evidence type="ECO:0000313" key="2">
    <source>
        <dbReference type="Proteomes" id="UP000480185"/>
    </source>
</evidence>
<dbReference type="Proteomes" id="UP000480185">
    <property type="component" value="Unassembled WGS sequence"/>
</dbReference>
<comment type="caution">
    <text evidence="1">The sequence shown here is derived from an EMBL/GenBank/DDBJ whole genome shotgun (WGS) entry which is preliminary data.</text>
</comment>
<evidence type="ECO:0000313" key="1">
    <source>
        <dbReference type="EMBL" id="MRG86721.1"/>
    </source>
</evidence>
<organism evidence="1 2">
    <name type="scientific">Salinibacillus xinjiangensis</name>
    <dbReference type="NCBI Taxonomy" id="1229268"/>
    <lineage>
        <taxon>Bacteria</taxon>
        <taxon>Bacillati</taxon>
        <taxon>Bacillota</taxon>
        <taxon>Bacilli</taxon>
        <taxon>Bacillales</taxon>
        <taxon>Bacillaceae</taxon>
        <taxon>Salinibacillus</taxon>
    </lineage>
</organism>
<gene>
    <name evidence="1" type="ORF">GH754_10400</name>
</gene>
<proteinExistence type="predicted"/>
<dbReference type="RefSeq" id="WP_153728633.1">
    <property type="nucleotide sequence ID" value="NZ_WJNH01000006.1"/>
</dbReference>
<accession>A0A6G1X6U0</accession>
<dbReference type="AlphaFoldDB" id="A0A6G1X6U0"/>
<name>A0A6G1X6U0_9BACI</name>
<dbReference type="EMBL" id="WJNH01000006">
    <property type="protein sequence ID" value="MRG86721.1"/>
    <property type="molecule type" value="Genomic_DNA"/>
</dbReference>
<sequence>MKAYKDINNLIDSIEGRDIDEIKRELEIILTFPLGEAVFSLFDRVDVDTLKKSLTEYIKTKETTDPDQFLEYISLYLKRIGR</sequence>
<protein>
    <submittedName>
        <fullName evidence="1">Uncharacterized protein</fullName>
    </submittedName>
</protein>